<feature type="region of interest" description="Disordered" evidence="2">
    <location>
        <begin position="1"/>
        <end position="32"/>
    </location>
</feature>
<evidence type="ECO:0000313" key="4">
    <source>
        <dbReference type="Proteomes" id="UP001164746"/>
    </source>
</evidence>
<sequence>MSNPNSTSTLISKSAASKRDLSSPMDDADTKKYKLSESNTTVHIEDTSGIAPCALSKEDLFYVSKQISATFHDDMSTLVETLISKLVPPLVKSIHADLTSRINALEYENAELKSKVFKLENEADRAEQYSRRNCLRVAVVAETTSENTDDIVLGISNAVSSGLLIEEIDRSHRVGPVRNDKKPRDIIVKFVSYRSRQKLYQRRSALKKSSELSYVYVNEDLTRKRSSLLYEARRHAKTGSLSGAWSSDGNVLIKDKAGKIHAINCPDELYAALPAMYMPQRCRNNTHFRHMTQTFFLFCCILRSLFCSSTGEFTCTIFIVILSYWPFCIRDPIILN</sequence>
<keyword evidence="4" id="KW-1185">Reference proteome</keyword>
<evidence type="ECO:0000313" key="3">
    <source>
        <dbReference type="EMBL" id="WAR29005.1"/>
    </source>
</evidence>
<keyword evidence="1" id="KW-0175">Coiled coil</keyword>
<dbReference type="EMBL" id="CP111027">
    <property type="protein sequence ID" value="WAR29005.1"/>
    <property type="molecule type" value="Genomic_DNA"/>
</dbReference>
<evidence type="ECO:0000256" key="1">
    <source>
        <dbReference type="SAM" id="Coils"/>
    </source>
</evidence>
<name>A0ABY7G3K0_MYAAR</name>
<gene>
    <name evidence="3" type="ORF">MAR_002573</name>
</gene>
<organism evidence="3 4">
    <name type="scientific">Mya arenaria</name>
    <name type="common">Soft-shell clam</name>
    <dbReference type="NCBI Taxonomy" id="6604"/>
    <lineage>
        <taxon>Eukaryota</taxon>
        <taxon>Metazoa</taxon>
        <taxon>Spiralia</taxon>
        <taxon>Lophotrochozoa</taxon>
        <taxon>Mollusca</taxon>
        <taxon>Bivalvia</taxon>
        <taxon>Autobranchia</taxon>
        <taxon>Heteroconchia</taxon>
        <taxon>Euheterodonta</taxon>
        <taxon>Imparidentia</taxon>
        <taxon>Neoheterodontei</taxon>
        <taxon>Myida</taxon>
        <taxon>Myoidea</taxon>
        <taxon>Myidae</taxon>
        <taxon>Mya</taxon>
    </lineage>
</organism>
<dbReference type="PANTHER" id="PTHR11505">
    <property type="entry name" value="L1 TRANSPOSABLE ELEMENT-RELATED"/>
    <property type="match status" value="1"/>
</dbReference>
<proteinExistence type="predicted"/>
<dbReference type="Proteomes" id="UP001164746">
    <property type="component" value="Chromosome 16"/>
</dbReference>
<dbReference type="Gene3D" id="3.30.70.1820">
    <property type="entry name" value="L1 transposable element, RRM domain"/>
    <property type="match status" value="1"/>
</dbReference>
<feature type="coiled-coil region" evidence="1">
    <location>
        <begin position="95"/>
        <end position="129"/>
    </location>
</feature>
<evidence type="ECO:0000256" key="2">
    <source>
        <dbReference type="SAM" id="MobiDB-lite"/>
    </source>
</evidence>
<reference evidence="3" key="1">
    <citation type="submission" date="2022-11" db="EMBL/GenBank/DDBJ databases">
        <title>Centuries of genome instability and evolution in soft-shell clam transmissible cancer (bioRxiv).</title>
        <authorList>
            <person name="Hart S.F.M."/>
            <person name="Yonemitsu M.A."/>
            <person name="Giersch R.M."/>
            <person name="Beal B.F."/>
            <person name="Arriagada G."/>
            <person name="Davis B.W."/>
            <person name="Ostrander E.A."/>
            <person name="Goff S.P."/>
            <person name="Metzger M.J."/>
        </authorList>
    </citation>
    <scope>NUCLEOTIDE SEQUENCE</scope>
    <source>
        <strain evidence="3">MELC-2E11</strain>
        <tissue evidence="3">Siphon/mantle</tissue>
    </source>
</reference>
<feature type="compositionally biased region" description="Polar residues" evidence="2">
    <location>
        <begin position="1"/>
        <end position="15"/>
    </location>
</feature>
<dbReference type="InterPro" id="IPR004244">
    <property type="entry name" value="Transposase_22"/>
</dbReference>
<accession>A0ABY7G3K0</accession>
<protein>
    <submittedName>
        <fullName evidence="3">Uncharacterized protein</fullName>
    </submittedName>
</protein>